<dbReference type="EMBL" id="LKHS01000006">
    <property type="protein sequence ID" value="KQH86643.1"/>
    <property type="molecule type" value="Genomic_DNA"/>
</dbReference>
<keyword evidence="4" id="KW-0574">Periplasm</keyword>
<feature type="compositionally biased region" description="Basic and acidic residues" evidence="5">
    <location>
        <begin position="147"/>
        <end position="166"/>
    </location>
</feature>
<name>A0A0Q2SG99_VIBFU</name>
<evidence type="ECO:0000256" key="3">
    <source>
        <dbReference type="ARBA" id="ARBA00022729"/>
    </source>
</evidence>
<dbReference type="RefSeq" id="WP_055465873.1">
    <property type="nucleotide sequence ID" value="NZ_CP089603.1"/>
</dbReference>
<comment type="similarity">
    <text evidence="2">Belongs to the CpxP/Spy family.</text>
</comment>
<evidence type="ECO:0000256" key="1">
    <source>
        <dbReference type="ARBA" id="ARBA00004418"/>
    </source>
</evidence>
<dbReference type="FunCoup" id="A0A0Q2SG99">
    <property type="interactions" value="15"/>
</dbReference>
<dbReference type="Pfam" id="PF07813">
    <property type="entry name" value="LTXXQ"/>
    <property type="match status" value="1"/>
</dbReference>
<dbReference type="CDD" id="cd09916">
    <property type="entry name" value="CpxP_like"/>
    <property type="match status" value="1"/>
</dbReference>
<dbReference type="Gene3D" id="1.20.120.1490">
    <property type="match status" value="1"/>
</dbReference>
<dbReference type="InterPro" id="IPR052211">
    <property type="entry name" value="Cpx_auxiliary_protein"/>
</dbReference>
<reference evidence="7 8" key="1">
    <citation type="submission" date="2015-08" db="EMBL/GenBank/DDBJ databases">
        <title>Antibacterial properties of a collection of Vibrionaceae strains.</title>
        <authorList>
            <person name="Giubergia S."/>
        </authorList>
    </citation>
    <scope>NUCLEOTIDE SEQUENCE [LARGE SCALE GENOMIC DNA]</scope>
    <source>
        <strain evidence="7 8">S0821</strain>
    </source>
</reference>
<dbReference type="PANTHER" id="PTHR38102">
    <property type="entry name" value="PERIPLASMIC CHAPERONE SPY"/>
    <property type="match status" value="1"/>
</dbReference>
<proteinExistence type="inferred from homology"/>
<evidence type="ECO:0000256" key="5">
    <source>
        <dbReference type="SAM" id="MobiDB-lite"/>
    </source>
</evidence>
<dbReference type="Proteomes" id="UP000051221">
    <property type="component" value="Unassembled WGS sequence"/>
</dbReference>
<feature type="signal peptide" evidence="6">
    <location>
        <begin position="1"/>
        <end position="25"/>
    </location>
</feature>
<dbReference type="AlphaFoldDB" id="A0A0Q2SG99"/>
<protein>
    <submittedName>
        <fullName evidence="7">Repressor CpxP</fullName>
    </submittedName>
</protein>
<dbReference type="InParanoid" id="A0A0Q2SG99"/>
<accession>A0A0Q2SG99</accession>
<keyword evidence="8" id="KW-1185">Reference proteome</keyword>
<evidence type="ECO:0000256" key="6">
    <source>
        <dbReference type="SAM" id="SignalP"/>
    </source>
</evidence>
<dbReference type="InterPro" id="IPR012899">
    <property type="entry name" value="LTXXQ"/>
</dbReference>
<dbReference type="GO" id="GO:0051082">
    <property type="term" value="F:unfolded protein binding"/>
    <property type="evidence" value="ECO:0007669"/>
    <property type="project" value="TreeGrafter"/>
</dbReference>
<feature type="region of interest" description="Disordered" evidence="5">
    <location>
        <begin position="64"/>
        <end position="85"/>
    </location>
</feature>
<evidence type="ECO:0000256" key="2">
    <source>
        <dbReference type="ARBA" id="ARBA00008441"/>
    </source>
</evidence>
<evidence type="ECO:0000313" key="8">
    <source>
        <dbReference type="Proteomes" id="UP000051221"/>
    </source>
</evidence>
<feature type="chain" id="PRO_5006196814" evidence="6">
    <location>
        <begin position="26"/>
        <end position="181"/>
    </location>
</feature>
<keyword evidence="3 6" id="KW-0732">Signal</keyword>
<gene>
    <name evidence="7" type="primary">cpxP</name>
    <name evidence="7" type="ORF">AMR76_08450</name>
</gene>
<sequence>MKMAKKLMLTAVVLPMVLGSASALAAGGKNKGPDDEMCGPRGERGIFKQLNLSAEQQAQLRQMREDGRAQMQQKRQAGPSEQMKAMRDKERALMLAPNFDKAQATELAKQMVDMQVERRVQMMEKRHHMLSVLTPAQKAQFQTLQQERMDQCWEHGPRGGHHDGKGPKGQRMMPPAPPAGE</sequence>
<dbReference type="NCBIfam" id="NF009391">
    <property type="entry name" value="PRK12750.1"/>
    <property type="match status" value="1"/>
</dbReference>
<evidence type="ECO:0000313" key="7">
    <source>
        <dbReference type="EMBL" id="KQH86643.1"/>
    </source>
</evidence>
<dbReference type="PANTHER" id="PTHR38102:SF1">
    <property type="entry name" value="PERIPLASMIC CHAPERONE SPY"/>
    <property type="match status" value="1"/>
</dbReference>
<dbReference type="GO" id="GO:0030288">
    <property type="term" value="C:outer membrane-bounded periplasmic space"/>
    <property type="evidence" value="ECO:0007669"/>
    <property type="project" value="TreeGrafter"/>
</dbReference>
<organism evidence="7 8">
    <name type="scientific">Vibrio furnissii</name>
    <dbReference type="NCBI Taxonomy" id="29494"/>
    <lineage>
        <taxon>Bacteria</taxon>
        <taxon>Pseudomonadati</taxon>
        <taxon>Pseudomonadota</taxon>
        <taxon>Gammaproteobacteria</taxon>
        <taxon>Vibrionales</taxon>
        <taxon>Vibrionaceae</taxon>
        <taxon>Vibrio</taxon>
    </lineage>
</organism>
<comment type="caution">
    <text evidence="7">The sequence shown here is derived from an EMBL/GenBank/DDBJ whole genome shotgun (WGS) entry which is preliminary data.</text>
</comment>
<evidence type="ECO:0000256" key="4">
    <source>
        <dbReference type="ARBA" id="ARBA00022764"/>
    </source>
</evidence>
<comment type="subcellular location">
    <subcellularLocation>
        <location evidence="1">Periplasm</location>
    </subcellularLocation>
</comment>
<feature type="region of interest" description="Disordered" evidence="5">
    <location>
        <begin position="141"/>
        <end position="181"/>
    </location>
</feature>